<reference evidence="1 2" key="1">
    <citation type="journal article" date="2018" name="Nat. Genet.">
        <title>The Rosa genome provides new insights in the design of modern roses.</title>
        <authorList>
            <person name="Bendahmane M."/>
        </authorList>
    </citation>
    <scope>NUCLEOTIDE SEQUENCE [LARGE SCALE GENOMIC DNA]</scope>
    <source>
        <strain evidence="2">cv. Old Blush</strain>
    </source>
</reference>
<organism evidence="1 2">
    <name type="scientific">Rosa chinensis</name>
    <name type="common">China rose</name>
    <dbReference type="NCBI Taxonomy" id="74649"/>
    <lineage>
        <taxon>Eukaryota</taxon>
        <taxon>Viridiplantae</taxon>
        <taxon>Streptophyta</taxon>
        <taxon>Embryophyta</taxon>
        <taxon>Tracheophyta</taxon>
        <taxon>Spermatophyta</taxon>
        <taxon>Magnoliopsida</taxon>
        <taxon>eudicotyledons</taxon>
        <taxon>Gunneridae</taxon>
        <taxon>Pentapetalae</taxon>
        <taxon>rosids</taxon>
        <taxon>fabids</taxon>
        <taxon>Rosales</taxon>
        <taxon>Rosaceae</taxon>
        <taxon>Rosoideae</taxon>
        <taxon>Rosoideae incertae sedis</taxon>
        <taxon>Rosa</taxon>
    </lineage>
</organism>
<dbReference type="Proteomes" id="UP000238479">
    <property type="component" value="Chromosome 5"/>
</dbReference>
<dbReference type="PANTHER" id="PTHR27006:SF616">
    <property type="entry name" value="CYSTEINE-RICH RECEPTOR-LIKE PROTEIN KINASE 10"/>
    <property type="match status" value="1"/>
</dbReference>
<evidence type="ECO:0000313" key="1">
    <source>
        <dbReference type="EMBL" id="PRQ31258.1"/>
    </source>
</evidence>
<dbReference type="Gene3D" id="1.10.510.10">
    <property type="entry name" value="Transferase(Phosphotransferase) domain 1"/>
    <property type="match status" value="1"/>
</dbReference>
<sequence>MLVLEIVSGKKIGIFRNGENGEDFLSYVNKNIQSSHYIKSPYISLLSPQQRNRIGKVVWKNWRDDTIPNIIDPMLTIGSRKKMIRCIHIGLLCVQENVNDRPTMSSDVSMLNNHSLTISIPSKPAYYSQYNSESDIDKSTSESFMYVSKNVVSNIIEPYPR</sequence>
<gene>
    <name evidence="1" type="ORF">RchiOBHm_Chr5g0033511</name>
</gene>
<keyword evidence="2" id="KW-1185">Reference proteome</keyword>
<evidence type="ECO:0000313" key="2">
    <source>
        <dbReference type="Proteomes" id="UP000238479"/>
    </source>
</evidence>
<keyword evidence="1" id="KW-0418">Kinase</keyword>
<protein>
    <submittedName>
        <fullName evidence="1">Putative non-specific serine/threonine protein kinase</fullName>
        <ecNumber evidence="1">2.7.11.1</ecNumber>
    </submittedName>
</protein>
<dbReference type="EC" id="2.7.11.1" evidence="1"/>
<dbReference type="AlphaFoldDB" id="A0A2P6QAP5"/>
<dbReference type="STRING" id="74649.A0A2P6QAP5"/>
<dbReference type="Gramene" id="PRQ31258">
    <property type="protein sequence ID" value="PRQ31258"/>
    <property type="gene ID" value="RchiOBHm_Chr5g0033511"/>
</dbReference>
<keyword evidence="1" id="KW-0723">Serine/threonine-protein kinase</keyword>
<proteinExistence type="predicted"/>
<name>A0A2P6QAP5_ROSCH</name>
<dbReference type="GO" id="GO:0004674">
    <property type="term" value="F:protein serine/threonine kinase activity"/>
    <property type="evidence" value="ECO:0007669"/>
    <property type="project" value="UniProtKB-KW"/>
</dbReference>
<dbReference type="EMBL" id="PDCK01000043">
    <property type="protein sequence ID" value="PRQ31258.1"/>
    <property type="molecule type" value="Genomic_DNA"/>
</dbReference>
<comment type="caution">
    <text evidence="1">The sequence shown here is derived from an EMBL/GenBank/DDBJ whole genome shotgun (WGS) entry which is preliminary data.</text>
</comment>
<dbReference type="PANTHER" id="PTHR27006">
    <property type="entry name" value="PROMASTIGOTE SURFACE ANTIGEN PROTEIN PSA"/>
    <property type="match status" value="1"/>
</dbReference>
<keyword evidence="1" id="KW-0808">Transferase</keyword>
<accession>A0A2P6QAP5</accession>